<evidence type="ECO:0000313" key="2">
    <source>
        <dbReference type="EMBL" id="NME68160.1"/>
    </source>
</evidence>
<sequence>MKNLTLADRKYIEFALQMNRSKTTIARKLGVAPSTIYREIKRNSKRSKYIATYAQQLAIARKKLTGGLSKKKKYFRKYKRRNPYRLYADRRQIFWCSDSPLVYSNYFKTPSLHLKLKKKRYQKRLNNKKKFHFRNDLSLFLLFKAHKEKYTQDQHTSKSNPIEIIFKAVRHIA</sequence>
<protein>
    <submittedName>
        <fullName evidence="2">Helix-turn-helix domain-containing protein</fullName>
    </submittedName>
</protein>
<evidence type="ECO:0000313" key="3">
    <source>
        <dbReference type="Proteomes" id="UP000576082"/>
    </source>
</evidence>
<dbReference type="Proteomes" id="UP000576082">
    <property type="component" value="Unassembled WGS sequence"/>
</dbReference>
<accession>A0A7X9RT81</accession>
<gene>
    <name evidence="2" type="ORF">HHU12_09325</name>
</gene>
<dbReference type="AlphaFoldDB" id="A0A7X9RT81"/>
<dbReference type="EMBL" id="JABANE010000020">
    <property type="protein sequence ID" value="NME68160.1"/>
    <property type="molecule type" value="Genomic_DNA"/>
</dbReference>
<dbReference type="Pfam" id="PF13936">
    <property type="entry name" value="HTH_38"/>
    <property type="match status" value="1"/>
</dbReference>
<proteinExistence type="predicted"/>
<dbReference type="InterPro" id="IPR025246">
    <property type="entry name" value="IS30-like_HTH"/>
</dbReference>
<dbReference type="RefSeq" id="WP_169656471.1">
    <property type="nucleotide sequence ID" value="NZ_JABANE010000020.1"/>
</dbReference>
<name>A0A7X9RT81_9BACT</name>
<comment type="caution">
    <text evidence="2">The sequence shown here is derived from an EMBL/GenBank/DDBJ whole genome shotgun (WGS) entry which is preliminary data.</text>
</comment>
<keyword evidence="3" id="KW-1185">Reference proteome</keyword>
<reference evidence="2 3" key="1">
    <citation type="submission" date="2020-04" db="EMBL/GenBank/DDBJ databases">
        <title>Flammeovirga sp. SR4, a novel species isolated from seawater.</title>
        <authorList>
            <person name="Wang X."/>
        </authorList>
    </citation>
    <scope>NUCLEOTIDE SEQUENCE [LARGE SCALE GENOMIC DNA]</scope>
    <source>
        <strain evidence="2 3">ATCC 23126</strain>
    </source>
</reference>
<organism evidence="2 3">
    <name type="scientific">Flammeovirga aprica JL-4</name>
    <dbReference type="NCBI Taxonomy" id="694437"/>
    <lineage>
        <taxon>Bacteria</taxon>
        <taxon>Pseudomonadati</taxon>
        <taxon>Bacteroidota</taxon>
        <taxon>Cytophagia</taxon>
        <taxon>Cytophagales</taxon>
        <taxon>Flammeovirgaceae</taxon>
        <taxon>Flammeovirga</taxon>
    </lineage>
</organism>
<evidence type="ECO:0000259" key="1">
    <source>
        <dbReference type="Pfam" id="PF13936"/>
    </source>
</evidence>
<feature type="domain" description="Transposase IS30-like HTH" evidence="1">
    <location>
        <begin position="2"/>
        <end position="43"/>
    </location>
</feature>